<dbReference type="SUPFAM" id="SSF89919">
    <property type="entry name" value="Ribosome-binding factor A, RbfA"/>
    <property type="match status" value="1"/>
</dbReference>
<organism evidence="3 4">
    <name type="scientific">Clostridium argentinense CDC 2741</name>
    <dbReference type="NCBI Taxonomy" id="1418104"/>
    <lineage>
        <taxon>Bacteria</taxon>
        <taxon>Bacillati</taxon>
        <taxon>Bacillota</taxon>
        <taxon>Clostridia</taxon>
        <taxon>Eubacteriales</taxon>
        <taxon>Clostridiaceae</taxon>
        <taxon>Clostridium</taxon>
    </lineage>
</organism>
<dbReference type="PROSITE" id="PS01319">
    <property type="entry name" value="RBFA"/>
    <property type="match status" value="1"/>
</dbReference>
<comment type="subunit">
    <text evidence="2">Monomer. Binds 30S ribosomal subunits, but not 50S ribosomal subunits or 70S ribosomes.</text>
</comment>
<dbReference type="Gene3D" id="3.30.300.20">
    <property type="match status" value="1"/>
</dbReference>
<reference evidence="3 4" key="1">
    <citation type="journal article" date="2015" name="Infect. Genet. Evol.">
        <title>Genomic sequences of six botulinum neurotoxin-producing strains representing three clostridial species illustrate the mobility and diversity of botulinum neurotoxin genes.</title>
        <authorList>
            <person name="Smith T.J."/>
            <person name="Hill K.K."/>
            <person name="Xie G."/>
            <person name="Foley B.T."/>
            <person name="Williamson C.H."/>
            <person name="Foster J.T."/>
            <person name="Johnson S.L."/>
            <person name="Chertkov O."/>
            <person name="Teshima H."/>
            <person name="Gibbons H.S."/>
            <person name="Johnsky L.A."/>
            <person name="Karavis M.A."/>
            <person name="Smith L.A."/>
        </authorList>
    </citation>
    <scope>NUCLEOTIDE SEQUENCE [LARGE SCALE GENOMIC DNA]</scope>
    <source>
        <strain evidence="3 4">CDC 2741</strain>
    </source>
</reference>
<dbReference type="EMBL" id="AYSO01000015">
    <property type="protein sequence ID" value="KIE47174.1"/>
    <property type="molecule type" value="Genomic_DNA"/>
</dbReference>
<dbReference type="InterPro" id="IPR023799">
    <property type="entry name" value="RbfA_dom_sf"/>
</dbReference>
<evidence type="ECO:0000256" key="1">
    <source>
        <dbReference type="ARBA" id="ARBA00022517"/>
    </source>
</evidence>
<dbReference type="HAMAP" id="MF_00003">
    <property type="entry name" value="RbfA"/>
    <property type="match status" value="1"/>
</dbReference>
<dbReference type="AlphaFoldDB" id="A0A0C1U2U3"/>
<dbReference type="Proteomes" id="UP000031366">
    <property type="component" value="Unassembled WGS sequence"/>
</dbReference>
<dbReference type="NCBIfam" id="TIGR00082">
    <property type="entry name" value="rbfA"/>
    <property type="match status" value="1"/>
</dbReference>
<dbReference type="InterPro" id="IPR020053">
    <property type="entry name" value="Ribosome-bd_factorA_CS"/>
</dbReference>
<protein>
    <recommendedName>
        <fullName evidence="2">Ribosome-binding factor A</fullName>
    </recommendedName>
</protein>
<keyword evidence="1 2" id="KW-0690">Ribosome biogenesis</keyword>
<dbReference type="PANTHER" id="PTHR33515:SF1">
    <property type="entry name" value="RIBOSOME-BINDING FACTOR A, CHLOROPLASTIC-RELATED"/>
    <property type="match status" value="1"/>
</dbReference>
<dbReference type="Pfam" id="PF02033">
    <property type="entry name" value="RBFA"/>
    <property type="match status" value="1"/>
</dbReference>
<keyword evidence="4" id="KW-1185">Reference proteome</keyword>
<proteinExistence type="inferred from homology"/>
<dbReference type="OrthoDB" id="307788at2"/>
<sequence length="121" mass="13912">MTKYRSGRINEEIKRDVSNTIQNKIKDPRLTAMISVTDVDVSKDLSYAKIYVSIFGSEKEKEDSYSALKSSVGFIRKEIAKNVKIRHIPEVIIELDNTLDRAQHLDSLLEQIKEQKSNDNK</sequence>
<comment type="similarity">
    <text evidence="2">Belongs to the RbfA family.</text>
</comment>
<dbReference type="GO" id="GO:0005829">
    <property type="term" value="C:cytosol"/>
    <property type="evidence" value="ECO:0007669"/>
    <property type="project" value="TreeGrafter"/>
</dbReference>
<accession>A0A0C1U2U3</accession>
<evidence type="ECO:0000256" key="2">
    <source>
        <dbReference type="HAMAP-Rule" id="MF_00003"/>
    </source>
</evidence>
<gene>
    <name evidence="2 3" type="primary">rbfA</name>
    <name evidence="3" type="ORF">U732_1165</name>
</gene>
<dbReference type="RefSeq" id="WP_039631975.1">
    <property type="nucleotide sequence ID" value="NZ_AYSO01000015.1"/>
</dbReference>
<comment type="function">
    <text evidence="2">One of several proteins that assist in the late maturation steps of the functional core of the 30S ribosomal subunit. Associates with free 30S ribosomal subunits (but not with 30S subunits that are part of 70S ribosomes or polysomes). Required for efficient processing of 16S rRNA. May interact with the 5'-terminal helix region of 16S rRNA.</text>
</comment>
<dbReference type="GO" id="GO:0030490">
    <property type="term" value="P:maturation of SSU-rRNA"/>
    <property type="evidence" value="ECO:0007669"/>
    <property type="project" value="UniProtKB-UniRule"/>
</dbReference>
<dbReference type="GO" id="GO:0043024">
    <property type="term" value="F:ribosomal small subunit binding"/>
    <property type="evidence" value="ECO:0007669"/>
    <property type="project" value="TreeGrafter"/>
</dbReference>
<name>A0A0C1U2U3_9CLOT</name>
<comment type="caution">
    <text evidence="3">The sequence shown here is derived from an EMBL/GenBank/DDBJ whole genome shotgun (WGS) entry which is preliminary data.</text>
</comment>
<evidence type="ECO:0000313" key="4">
    <source>
        <dbReference type="Proteomes" id="UP000031366"/>
    </source>
</evidence>
<keyword evidence="2" id="KW-0963">Cytoplasm</keyword>
<comment type="subcellular location">
    <subcellularLocation>
        <location evidence="2">Cytoplasm</location>
    </subcellularLocation>
</comment>
<evidence type="ECO:0000313" key="3">
    <source>
        <dbReference type="EMBL" id="KIE47174.1"/>
    </source>
</evidence>
<dbReference type="InterPro" id="IPR015946">
    <property type="entry name" value="KH_dom-like_a/b"/>
</dbReference>
<dbReference type="InterPro" id="IPR000238">
    <property type="entry name" value="RbfA"/>
</dbReference>
<dbReference type="STRING" id="29341.RSJ17_14365"/>
<dbReference type="PANTHER" id="PTHR33515">
    <property type="entry name" value="RIBOSOME-BINDING FACTOR A, CHLOROPLASTIC-RELATED"/>
    <property type="match status" value="1"/>
</dbReference>